<dbReference type="AlphaFoldDB" id="D5CUE8"/>
<dbReference type="SUPFAM" id="SSF69279">
    <property type="entry name" value="Phage tail proteins"/>
    <property type="match status" value="2"/>
</dbReference>
<dbReference type="Proteomes" id="UP000001625">
    <property type="component" value="Chromosome"/>
</dbReference>
<dbReference type="Gene3D" id="2.30.300.10">
    <property type="entry name" value="Baseplate protein-like domain - beta roll fold"/>
    <property type="match status" value="1"/>
</dbReference>
<dbReference type="Pfam" id="PF22255">
    <property type="entry name" value="Gp44-like_2nd"/>
    <property type="match status" value="1"/>
</dbReference>
<proteinExistence type="predicted"/>
<dbReference type="InterPro" id="IPR054034">
    <property type="entry name" value="NMB1110-like_C"/>
</dbReference>
<dbReference type="InterPro" id="IPR054482">
    <property type="entry name" value="NMB1110-like_3rd"/>
</dbReference>
<accession>D5CUE8</accession>
<feature type="domain" description="Baseplate hub protein gp44/GpP-like second" evidence="3">
    <location>
        <begin position="93"/>
        <end position="175"/>
    </location>
</feature>
<dbReference type="InterPro" id="IPR049354">
    <property type="entry name" value="GpP-like_N"/>
</dbReference>
<dbReference type="Gene3D" id="3.30.1920.10">
    <property type="entry name" value="Baseplate protein-like domains - 2 layer sandwich fold"/>
    <property type="match status" value="1"/>
</dbReference>
<evidence type="ECO:0000259" key="4">
    <source>
        <dbReference type="Pfam" id="PF22630"/>
    </source>
</evidence>
<dbReference type="OrthoDB" id="9016931at2"/>
<dbReference type="STRING" id="580332.Slit_0241"/>
<feature type="domain" description="Tail protein NMB1110-like C-terminal" evidence="2">
    <location>
        <begin position="269"/>
        <end position="343"/>
    </location>
</feature>
<dbReference type="Pfam" id="PF22174">
    <property type="entry name" value="NMB1110-like_C"/>
    <property type="match status" value="1"/>
</dbReference>
<sequence length="374" mass="40466">MPTPDDTVELLIGGKVHGDWSSYEIDSDLLTPADGWSVSMGMVNGKIPADVAAGAPVKVLVGGEVVMTGYVDDPDHPVSKTGHSFSLSGRDMAADLVDCSAPIFTAKLVSLKQIAAKITSLFGIKAIRIDADATRTREKVSVEPGDTAWDALARAAEANGLWPWFEPDGTLVIGGPDYSTPIVATLILRKSGDGNNLISLNKHESMHGRYSKVTVYGQAAGTETEQGRNALQGSWVDEGVPRYRPKIVIDHDCESVAMCRDRARKIITDSRLSGLTLSALVKGHRIVAPGQPSDGQLWKPMQRVHVISEPHEIDGVFFMMARKFNRNRQDGTRTALTLKEDGMWLINARPHKKAHRRGKNAMPGEIIDVSGAAT</sequence>
<dbReference type="HOGENOM" id="CLU_060292_1_0_4"/>
<dbReference type="Pfam" id="PF22630">
    <property type="entry name" value="NMB1110_3rd"/>
    <property type="match status" value="1"/>
</dbReference>
<feature type="domain" description="Baseplate hub protein gp44-like N-terminal" evidence="1">
    <location>
        <begin position="8"/>
        <end position="91"/>
    </location>
</feature>
<dbReference type="Gene3D" id="3.55.50.10">
    <property type="entry name" value="Baseplate protein-like domains"/>
    <property type="match status" value="1"/>
</dbReference>
<dbReference type="InterPro" id="IPR023399">
    <property type="entry name" value="Baseplate-like_2-layer_sand"/>
</dbReference>
<evidence type="ECO:0000313" key="6">
    <source>
        <dbReference type="Proteomes" id="UP000001625"/>
    </source>
</evidence>
<evidence type="ECO:0000259" key="3">
    <source>
        <dbReference type="Pfam" id="PF22255"/>
    </source>
</evidence>
<keyword evidence="6" id="KW-1185">Reference proteome</keyword>
<dbReference type="Pfam" id="PF21683">
    <property type="entry name" value="GpP-like_1st"/>
    <property type="match status" value="1"/>
</dbReference>
<protein>
    <submittedName>
        <fullName evidence="5">Mu P family protein</fullName>
    </submittedName>
</protein>
<dbReference type="InterPro" id="IPR026276">
    <property type="entry name" value="Baseplate_GpP"/>
</dbReference>
<organism evidence="5 6">
    <name type="scientific">Sideroxydans lithotrophicus (strain ES-1)</name>
    <dbReference type="NCBI Taxonomy" id="580332"/>
    <lineage>
        <taxon>Bacteria</taxon>
        <taxon>Pseudomonadati</taxon>
        <taxon>Pseudomonadota</taxon>
        <taxon>Betaproteobacteria</taxon>
        <taxon>Nitrosomonadales</taxon>
        <taxon>Gallionellaceae</taxon>
        <taxon>Sideroxydans</taxon>
    </lineage>
</organism>
<evidence type="ECO:0000259" key="2">
    <source>
        <dbReference type="Pfam" id="PF22174"/>
    </source>
</evidence>
<dbReference type="eggNOG" id="COG4379">
    <property type="taxonomic scope" value="Bacteria"/>
</dbReference>
<reference evidence="5 6" key="1">
    <citation type="submission" date="2010-03" db="EMBL/GenBank/DDBJ databases">
        <title>Complete sequence of Sideroxydans lithotrophicus ES-1.</title>
        <authorList>
            <consortium name="US DOE Joint Genome Institute"/>
            <person name="Lucas S."/>
            <person name="Copeland A."/>
            <person name="Lapidus A."/>
            <person name="Cheng J.-F."/>
            <person name="Bruce D."/>
            <person name="Goodwin L."/>
            <person name="Pitluck S."/>
            <person name="Munk A.C."/>
            <person name="Detter J.C."/>
            <person name="Han C."/>
            <person name="Tapia R."/>
            <person name="Larimer F."/>
            <person name="Land M."/>
            <person name="Hauser L."/>
            <person name="Kyrpides N."/>
            <person name="Ivanova N."/>
            <person name="Emerson D."/>
            <person name="Woyke T."/>
        </authorList>
    </citation>
    <scope>NUCLEOTIDE SEQUENCE [LARGE SCALE GENOMIC DNA]</scope>
    <source>
        <strain evidence="5 6">ES-1</strain>
    </source>
</reference>
<evidence type="ECO:0000313" key="5">
    <source>
        <dbReference type="EMBL" id="ADE10483.1"/>
    </source>
</evidence>
<dbReference type="InterPro" id="IPR053981">
    <property type="entry name" value="Gp44/GpP-like_2nd"/>
</dbReference>
<dbReference type="EMBL" id="CP001965">
    <property type="protein sequence ID" value="ADE10483.1"/>
    <property type="molecule type" value="Genomic_DNA"/>
</dbReference>
<gene>
    <name evidence="5" type="ordered locus">Slit_0241</name>
</gene>
<feature type="domain" description="Tail protein NMB1110-like third" evidence="4">
    <location>
        <begin position="209"/>
        <end position="267"/>
    </location>
</feature>
<name>D5CUE8_SIDLE</name>
<evidence type="ECO:0000259" key="1">
    <source>
        <dbReference type="Pfam" id="PF21683"/>
    </source>
</evidence>
<dbReference type="KEGG" id="slt:Slit_0241"/>
<dbReference type="RefSeq" id="WP_013028382.1">
    <property type="nucleotide sequence ID" value="NC_013959.1"/>
</dbReference>
<dbReference type="PIRSF" id="PIRSF004440">
    <property type="entry name" value="GpP"/>
    <property type="match status" value="1"/>
</dbReference>